<comment type="caution">
    <text evidence="2">The sequence shown here is derived from an EMBL/GenBank/DDBJ whole genome shotgun (WGS) entry which is preliminary data.</text>
</comment>
<evidence type="ECO:0000256" key="1">
    <source>
        <dbReference type="SAM" id="SignalP"/>
    </source>
</evidence>
<reference evidence="2" key="1">
    <citation type="submission" date="2020-06" db="EMBL/GenBank/DDBJ databases">
        <title>WGS assembly of Ceratodon purpureus strain R40.</title>
        <authorList>
            <person name="Carey S.B."/>
            <person name="Jenkins J."/>
            <person name="Shu S."/>
            <person name="Lovell J.T."/>
            <person name="Sreedasyam A."/>
            <person name="Maumus F."/>
            <person name="Tiley G.P."/>
            <person name="Fernandez-Pozo N."/>
            <person name="Barry K."/>
            <person name="Chen C."/>
            <person name="Wang M."/>
            <person name="Lipzen A."/>
            <person name="Daum C."/>
            <person name="Saski C.A."/>
            <person name="Payton A.C."/>
            <person name="Mcbreen J.C."/>
            <person name="Conrad R.E."/>
            <person name="Kollar L.M."/>
            <person name="Olsson S."/>
            <person name="Huttunen S."/>
            <person name="Landis J.B."/>
            <person name="Wickett N.J."/>
            <person name="Johnson M.G."/>
            <person name="Rensing S.A."/>
            <person name="Grimwood J."/>
            <person name="Schmutz J."/>
            <person name="Mcdaniel S.F."/>
        </authorList>
    </citation>
    <scope>NUCLEOTIDE SEQUENCE</scope>
    <source>
        <strain evidence="2">R40</strain>
    </source>
</reference>
<accession>A0A8T0IGM2</accession>
<organism evidence="2 3">
    <name type="scientific">Ceratodon purpureus</name>
    <name type="common">Fire moss</name>
    <name type="synonym">Dicranum purpureum</name>
    <dbReference type="NCBI Taxonomy" id="3225"/>
    <lineage>
        <taxon>Eukaryota</taxon>
        <taxon>Viridiplantae</taxon>
        <taxon>Streptophyta</taxon>
        <taxon>Embryophyta</taxon>
        <taxon>Bryophyta</taxon>
        <taxon>Bryophytina</taxon>
        <taxon>Bryopsida</taxon>
        <taxon>Dicranidae</taxon>
        <taxon>Pseudoditrichales</taxon>
        <taxon>Ditrichaceae</taxon>
        <taxon>Ceratodon</taxon>
    </lineage>
</organism>
<keyword evidence="1" id="KW-0732">Signal</keyword>
<dbReference type="AlphaFoldDB" id="A0A8T0IGM2"/>
<dbReference type="Proteomes" id="UP000822688">
    <property type="component" value="Chromosome 3"/>
</dbReference>
<feature type="chain" id="PRO_5035836117" description="Secreted protein" evidence="1">
    <location>
        <begin position="26"/>
        <end position="92"/>
    </location>
</feature>
<keyword evidence="3" id="KW-1185">Reference proteome</keyword>
<evidence type="ECO:0000313" key="3">
    <source>
        <dbReference type="Proteomes" id="UP000822688"/>
    </source>
</evidence>
<sequence>MVSVRCCVVVRLLVHCFWLSCVGRGLHWLSSSCDVDCGEWRDLIVINENSGVIIMMMKGMCEGELCEKLEWPLKSCQKSDLCLQCVAPRVSM</sequence>
<gene>
    <name evidence="2" type="ORF">KC19_3G038800</name>
</gene>
<proteinExistence type="predicted"/>
<dbReference type="EMBL" id="CM026423">
    <property type="protein sequence ID" value="KAG0582165.1"/>
    <property type="molecule type" value="Genomic_DNA"/>
</dbReference>
<protein>
    <recommendedName>
        <fullName evidence="4">Secreted protein</fullName>
    </recommendedName>
</protein>
<evidence type="ECO:0008006" key="4">
    <source>
        <dbReference type="Google" id="ProtNLM"/>
    </source>
</evidence>
<name>A0A8T0IGM2_CERPU</name>
<feature type="signal peptide" evidence="1">
    <location>
        <begin position="1"/>
        <end position="25"/>
    </location>
</feature>
<evidence type="ECO:0000313" key="2">
    <source>
        <dbReference type="EMBL" id="KAG0582165.1"/>
    </source>
</evidence>